<dbReference type="EMBL" id="VSRR010090994">
    <property type="protein sequence ID" value="MPC92362.1"/>
    <property type="molecule type" value="Genomic_DNA"/>
</dbReference>
<organism evidence="1 2">
    <name type="scientific">Portunus trituberculatus</name>
    <name type="common">Swimming crab</name>
    <name type="synonym">Neptunus trituberculatus</name>
    <dbReference type="NCBI Taxonomy" id="210409"/>
    <lineage>
        <taxon>Eukaryota</taxon>
        <taxon>Metazoa</taxon>
        <taxon>Ecdysozoa</taxon>
        <taxon>Arthropoda</taxon>
        <taxon>Crustacea</taxon>
        <taxon>Multicrustacea</taxon>
        <taxon>Malacostraca</taxon>
        <taxon>Eumalacostraca</taxon>
        <taxon>Eucarida</taxon>
        <taxon>Decapoda</taxon>
        <taxon>Pleocyemata</taxon>
        <taxon>Brachyura</taxon>
        <taxon>Eubrachyura</taxon>
        <taxon>Portunoidea</taxon>
        <taxon>Portunidae</taxon>
        <taxon>Portuninae</taxon>
        <taxon>Portunus</taxon>
    </lineage>
</organism>
<gene>
    <name evidence="1" type="ORF">E2C01_087448</name>
</gene>
<sequence>MKHGYDERTGCRLGRKCSDAHPKICNASLQKRECMNKKCTYVHIKGTKRTSQFPQEKTYGAKYGQSTGIKKNAIKNIETPEAAKDCCPRNKMEKCKCGCERHLFFRPHSGKPGRAAERCSL</sequence>
<protein>
    <submittedName>
        <fullName evidence="1">Uncharacterized protein</fullName>
    </submittedName>
</protein>
<comment type="caution">
    <text evidence="1">The sequence shown here is derived from an EMBL/GenBank/DDBJ whole genome shotgun (WGS) entry which is preliminary data.</text>
</comment>
<proteinExistence type="predicted"/>
<accession>A0A5B7J842</accession>
<dbReference type="AlphaFoldDB" id="A0A5B7J842"/>
<keyword evidence="2" id="KW-1185">Reference proteome</keyword>
<reference evidence="1 2" key="1">
    <citation type="submission" date="2019-05" db="EMBL/GenBank/DDBJ databases">
        <title>Another draft genome of Portunus trituberculatus and its Hox gene families provides insights of decapod evolution.</title>
        <authorList>
            <person name="Jeong J.-H."/>
            <person name="Song I."/>
            <person name="Kim S."/>
            <person name="Choi T."/>
            <person name="Kim D."/>
            <person name="Ryu S."/>
            <person name="Kim W."/>
        </authorList>
    </citation>
    <scope>NUCLEOTIDE SEQUENCE [LARGE SCALE GENOMIC DNA]</scope>
    <source>
        <tissue evidence="1">Muscle</tissue>
    </source>
</reference>
<name>A0A5B7J842_PORTR</name>
<dbReference type="Proteomes" id="UP000324222">
    <property type="component" value="Unassembled WGS sequence"/>
</dbReference>
<evidence type="ECO:0000313" key="1">
    <source>
        <dbReference type="EMBL" id="MPC92362.1"/>
    </source>
</evidence>
<evidence type="ECO:0000313" key="2">
    <source>
        <dbReference type="Proteomes" id="UP000324222"/>
    </source>
</evidence>